<organism evidence="2 3">
    <name type="scientific">Methanospirillum lacunae</name>
    <dbReference type="NCBI Taxonomy" id="668570"/>
    <lineage>
        <taxon>Archaea</taxon>
        <taxon>Methanobacteriati</taxon>
        <taxon>Methanobacteriota</taxon>
        <taxon>Stenosarchaea group</taxon>
        <taxon>Methanomicrobia</taxon>
        <taxon>Methanomicrobiales</taxon>
        <taxon>Methanospirillaceae</taxon>
        <taxon>Methanospirillum</taxon>
    </lineage>
</organism>
<dbReference type="InterPro" id="IPR000572">
    <property type="entry name" value="OxRdtase_Mopterin-bd_dom"/>
</dbReference>
<reference evidence="2 3" key="1">
    <citation type="submission" date="2018-05" db="EMBL/GenBank/DDBJ databases">
        <title>Draft genome of Methanospirillum lacunae Ki8-1.</title>
        <authorList>
            <person name="Dueholm M.S."/>
            <person name="Nielsen P.H."/>
            <person name="Bakmann L.F."/>
            <person name="Otzen D.E."/>
        </authorList>
    </citation>
    <scope>NUCLEOTIDE SEQUENCE [LARGE SCALE GENOMIC DNA]</scope>
    <source>
        <strain evidence="2 3">Ki8-1</strain>
    </source>
</reference>
<dbReference type="GeneID" id="97549637"/>
<evidence type="ECO:0000313" key="3">
    <source>
        <dbReference type="Proteomes" id="UP000245657"/>
    </source>
</evidence>
<dbReference type="EMBL" id="QGMY01000002">
    <property type="protein sequence ID" value="PWR74524.1"/>
    <property type="molecule type" value="Genomic_DNA"/>
</dbReference>
<gene>
    <name evidence="2" type="ORF">DK846_03670</name>
</gene>
<dbReference type="PANTHER" id="PTHR43032:SF2">
    <property type="entry name" value="BLL0505 PROTEIN"/>
    <property type="match status" value="1"/>
</dbReference>
<evidence type="ECO:0000259" key="1">
    <source>
        <dbReference type="Pfam" id="PF00174"/>
    </source>
</evidence>
<dbReference type="PANTHER" id="PTHR43032">
    <property type="entry name" value="PROTEIN-METHIONINE-SULFOXIDE REDUCTASE"/>
    <property type="match status" value="1"/>
</dbReference>
<dbReference type="Pfam" id="PF00174">
    <property type="entry name" value="Oxidored_molyb"/>
    <property type="match status" value="1"/>
</dbReference>
<accession>A0A2V2N2P3</accession>
<protein>
    <submittedName>
        <fullName evidence="2">Oxidoreductase</fullName>
    </submittedName>
</protein>
<dbReference type="CDD" id="cd00321">
    <property type="entry name" value="SO_family_Moco"/>
    <property type="match status" value="1"/>
</dbReference>
<dbReference type="RefSeq" id="WP_109967805.1">
    <property type="nucleotide sequence ID" value="NZ_CP176093.1"/>
</dbReference>
<evidence type="ECO:0000313" key="2">
    <source>
        <dbReference type="EMBL" id="PWR74524.1"/>
    </source>
</evidence>
<feature type="domain" description="Oxidoreductase molybdopterin-binding" evidence="1">
    <location>
        <begin position="46"/>
        <end position="189"/>
    </location>
</feature>
<keyword evidence="3" id="KW-1185">Reference proteome</keyword>
<dbReference type="InterPro" id="IPR036374">
    <property type="entry name" value="OxRdtase_Mopterin-bd_sf"/>
</dbReference>
<name>A0A2V2N2P3_9EURY</name>
<comment type="caution">
    <text evidence="2">The sequence shown here is derived from an EMBL/GenBank/DDBJ whole genome shotgun (WGS) entry which is preliminary data.</text>
</comment>
<dbReference type="SUPFAM" id="SSF56524">
    <property type="entry name" value="Oxidoreductase molybdopterin-binding domain"/>
    <property type="match status" value="1"/>
</dbReference>
<proteinExistence type="predicted"/>
<dbReference type="Proteomes" id="UP000245657">
    <property type="component" value="Unassembled WGS sequence"/>
</dbReference>
<dbReference type="AlphaFoldDB" id="A0A2V2N2P3"/>
<dbReference type="Gene3D" id="3.90.420.10">
    <property type="entry name" value="Oxidoreductase, molybdopterin-binding domain"/>
    <property type="match status" value="1"/>
</dbReference>
<sequence length="206" mass="23434">MTLNSGPSLSDNGNNVLSSVEVHEYEGTPLGNLDDFRENSIKGPRTVDPQTYHLLVTGLIENPLNLSYNEVLTSFPSYRKVVTIHCVEGWDVTILWDGILVKDILNLARLKQEANTVVFHADDGYTTSFPLSYLIDNQILMAYQMNNVTLPRERGFPFQLVAEDKWGYKWVKWITGIEVTNDPTYRGYWESRGYAQGGDLNRSFYG</sequence>
<dbReference type="OrthoDB" id="24039at2157"/>